<protein>
    <recommendedName>
        <fullName evidence="6">VWFA domain-containing protein</fullName>
    </recommendedName>
</protein>
<dbReference type="PANTHER" id="PTHR45737:SF4">
    <property type="entry name" value="VON WILLEBRAND DOMAIN PROTEIN (AFU_ORTHOLOGUE AFUA_4G01160)"/>
    <property type="match status" value="1"/>
</dbReference>
<dbReference type="PANTHER" id="PTHR45737">
    <property type="entry name" value="VON WILLEBRAND FACTOR A DOMAIN-CONTAINING PROTEIN 5A"/>
    <property type="match status" value="1"/>
</dbReference>
<feature type="domain" description="VWFA" evidence="2">
    <location>
        <begin position="384"/>
        <end position="569"/>
    </location>
</feature>
<dbReference type="SMART" id="SM00609">
    <property type="entry name" value="VIT"/>
    <property type="match status" value="1"/>
</dbReference>
<evidence type="ECO:0000313" key="4">
    <source>
        <dbReference type="EMBL" id="RGP71428.1"/>
    </source>
</evidence>
<dbReference type="EMBL" id="PXOF01000043">
    <property type="protein sequence ID" value="RGP71428.1"/>
    <property type="molecule type" value="Genomic_DNA"/>
</dbReference>
<dbReference type="STRING" id="5514.A0A395SGB1"/>
<dbReference type="Gene3D" id="3.40.50.410">
    <property type="entry name" value="von Willebrand factor, type A domain"/>
    <property type="match status" value="1"/>
</dbReference>
<feature type="region of interest" description="Disordered" evidence="1">
    <location>
        <begin position="1"/>
        <end position="64"/>
    </location>
</feature>
<comment type="caution">
    <text evidence="4">The sequence shown here is derived from an EMBL/GenBank/DDBJ whole genome shotgun (WGS) entry which is preliminary data.</text>
</comment>
<evidence type="ECO:0000313" key="5">
    <source>
        <dbReference type="Proteomes" id="UP000266152"/>
    </source>
</evidence>
<dbReference type="InterPro" id="IPR013694">
    <property type="entry name" value="VIT"/>
</dbReference>
<dbReference type="InterPro" id="IPR002035">
    <property type="entry name" value="VWF_A"/>
</dbReference>
<dbReference type="AlphaFoldDB" id="A0A395SGB1"/>
<evidence type="ECO:0000259" key="3">
    <source>
        <dbReference type="PROSITE" id="PS51468"/>
    </source>
</evidence>
<accession>A0A395SGB1</accession>
<evidence type="ECO:0000256" key="1">
    <source>
        <dbReference type="SAM" id="MobiDB-lite"/>
    </source>
</evidence>
<organism evidence="4 5">
    <name type="scientific">Fusarium sporotrichioides</name>
    <dbReference type="NCBI Taxonomy" id="5514"/>
    <lineage>
        <taxon>Eukaryota</taxon>
        <taxon>Fungi</taxon>
        <taxon>Dikarya</taxon>
        <taxon>Ascomycota</taxon>
        <taxon>Pezizomycotina</taxon>
        <taxon>Sordariomycetes</taxon>
        <taxon>Hypocreomycetidae</taxon>
        <taxon>Hypocreales</taxon>
        <taxon>Nectriaceae</taxon>
        <taxon>Fusarium</taxon>
    </lineage>
</organism>
<dbReference type="Pfam" id="PF08487">
    <property type="entry name" value="VIT"/>
    <property type="match status" value="1"/>
</dbReference>
<reference evidence="4 5" key="1">
    <citation type="journal article" date="2018" name="PLoS Pathog.">
        <title>Evolution of structural diversity of trichothecenes, a family of toxins produced by plant pathogenic and entomopathogenic fungi.</title>
        <authorList>
            <person name="Proctor R.H."/>
            <person name="McCormick S.P."/>
            <person name="Kim H.S."/>
            <person name="Cardoza R.E."/>
            <person name="Stanley A.M."/>
            <person name="Lindo L."/>
            <person name="Kelly A."/>
            <person name="Brown D.W."/>
            <person name="Lee T."/>
            <person name="Vaughan M.M."/>
            <person name="Alexander N.J."/>
            <person name="Busman M."/>
            <person name="Gutierrez S."/>
        </authorList>
    </citation>
    <scope>NUCLEOTIDE SEQUENCE [LARGE SCALE GENOMIC DNA]</scope>
    <source>
        <strain evidence="4 5">NRRL 3299</strain>
    </source>
</reference>
<evidence type="ECO:0008006" key="6">
    <source>
        <dbReference type="Google" id="ProtNLM"/>
    </source>
</evidence>
<dbReference type="Pfam" id="PF13768">
    <property type="entry name" value="VWA_3"/>
    <property type="match status" value="1"/>
</dbReference>
<sequence>MSSRHVPTKRLQSGVLFSAPDETQRAPPDKTSLRPKKRKPDNIRRRPNDVRSLEAVDDILSDSSPMPEHRGSFAMFAKYEDSLNYRSSPKSGLREGFVPQEEEKSTFYLPILKVSSTTTIEGTLAHTTVIQSFHNPSQMNIDEARHTFPLYDGAAVTDFECTIGDERRLRGVVKSKEQARKDYKKATKEQVKAAALLEEQTPEIFETSLGNIPPATTVEIKIVHIQKLNVVMMEGEATEGVAFIVPTSIAPRHGQSQPASEIAYQGLDIKIMVLNDGKVNPEGCQEESGHAVYYDGPQVMESPQRADDSGEQPLREYYCWDHHSDQPLLRKDFVFVIQMNEGHEMKSQAILCRPDDAGLAAMMVSVRPNDLFRNAIVPQAFSGEILFLLDQSSSMHERVGDFNGPRKIDVLREAMLLVISGLPKTCSFNIVSWGSETWALWEQSRKHSPDNVKESKEYISQIDANFEGTDLLRAFKSTVQRRRRDTDSTQIVVLTDGELDPYEPMKFVWKTRQELQNKIRFFALGIGGNVPHSLIESIAELGGGFGDIVDTTRNPRWHNRLNRLFKSSLEPDSWDCDIDIGHEFEQRSLMDFRLNRDTSDSHGVPYFQAPHAISALHPFKFTTIFFLIEVKDRGVLPSEVIITTSTHGAKKKKYKLPVEHTTCRDRTMHRLAVKATLMDLQGLVKRESSNSPFVEENAETIGIRYSITSKWTSFVAVPQDQPTTTTEGSVVEHYRAVYDDVGFDELLTTADSDDSENGSLRENLYNCVSITDPLLETGQNLKSVDYGSWPESPTQRVWDVDHGEFDGYLPESQNKEESVTSSSPRTFDPLNWELAVEYQNGQGLFKLPESAKGLLHLHFCLNTSLAVDEKLEELLHSQVQDQGVSKAVLVDTIMTIMCYQTHLVPEEDIWDLMMERARDAVAETIGQDNLERLEGILTASMMHKHYRAATGANGNEGGGCTGRTTCPACGIQWQSSRSFFCPFDHEPGTPHVFEEWAEFWEHQKEKGHMVCPREAGGA</sequence>
<dbReference type="PROSITE" id="PS50234">
    <property type="entry name" value="VWFA"/>
    <property type="match status" value="1"/>
</dbReference>
<gene>
    <name evidence="4" type="ORF">FSPOR_3340</name>
</gene>
<keyword evidence="5" id="KW-1185">Reference proteome</keyword>
<feature type="compositionally biased region" description="Basic and acidic residues" evidence="1">
    <location>
        <begin position="40"/>
        <end position="54"/>
    </location>
</feature>
<proteinExistence type="predicted"/>
<dbReference type="InterPro" id="IPR036465">
    <property type="entry name" value="vWFA_dom_sf"/>
</dbReference>
<feature type="compositionally biased region" description="Basic and acidic residues" evidence="1">
    <location>
        <begin position="22"/>
        <end position="32"/>
    </location>
</feature>
<evidence type="ECO:0000259" key="2">
    <source>
        <dbReference type="PROSITE" id="PS50234"/>
    </source>
</evidence>
<name>A0A395SGB1_FUSSP</name>
<dbReference type="PROSITE" id="PS51468">
    <property type="entry name" value="VIT"/>
    <property type="match status" value="1"/>
</dbReference>
<dbReference type="Proteomes" id="UP000266152">
    <property type="component" value="Unassembled WGS sequence"/>
</dbReference>
<dbReference type="SUPFAM" id="SSF53300">
    <property type="entry name" value="vWA-like"/>
    <property type="match status" value="1"/>
</dbReference>
<feature type="domain" description="VIT" evidence="3">
    <location>
        <begin position="95"/>
        <end position="226"/>
    </location>
</feature>